<dbReference type="EMBL" id="KV417316">
    <property type="protein sequence ID" value="KZO91891.1"/>
    <property type="molecule type" value="Genomic_DNA"/>
</dbReference>
<evidence type="ECO:0000313" key="1">
    <source>
        <dbReference type="EMBL" id="KZO91891.1"/>
    </source>
</evidence>
<protein>
    <submittedName>
        <fullName evidence="1">Uncharacterized protein</fullName>
    </submittedName>
</protein>
<dbReference type="OrthoDB" id="10650880at2759"/>
<organism evidence="1 2">
    <name type="scientific">Calocera viscosa (strain TUFC12733)</name>
    <dbReference type="NCBI Taxonomy" id="1330018"/>
    <lineage>
        <taxon>Eukaryota</taxon>
        <taxon>Fungi</taxon>
        <taxon>Dikarya</taxon>
        <taxon>Basidiomycota</taxon>
        <taxon>Agaricomycotina</taxon>
        <taxon>Dacrymycetes</taxon>
        <taxon>Dacrymycetales</taxon>
        <taxon>Dacrymycetaceae</taxon>
        <taxon>Calocera</taxon>
    </lineage>
</organism>
<reference evidence="1 2" key="1">
    <citation type="journal article" date="2016" name="Mol. Biol. Evol.">
        <title>Comparative Genomics of Early-Diverging Mushroom-Forming Fungi Provides Insights into the Origins of Lignocellulose Decay Capabilities.</title>
        <authorList>
            <person name="Nagy L.G."/>
            <person name="Riley R."/>
            <person name="Tritt A."/>
            <person name="Adam C."/>
            <person name="Daum C."/>
            <person name="Floudas D."/>
            <person name="Sun H."/>
            <person name="Yadav J.S."/>
            <person name="Pangilinan J."/>
            <person name="Larsson K.H."/>
            <person name="Matsuura K."/>
            <person name="Barry K."/>
            <person name="Labutti K."/>
            <person name="Kuo R."/>
            <person name="Ohm R.A."/>
            <person name="Bhattacharya S.S."/>
            <person name="Shirouzu T."/>
            <person name="Yoshinaga Y."/>
            <person name="Martin F.M."/>
            <person name="Grigoriev I.V."/>
            <person name="Hibbett D.S."/>
        </authorList>
    </citation>
    <scope>NUCLEOTIDE SEQUENCE [LARGE SCALE GENOMIC DNA]</scope>
    <source>
        <strain evidence="1 2">TUFC12733</strain>
    </source>
</reference>
<proteinExistence type="predicted"/>
<accession>A0A167HR19</accession>
<dbReference type="Proteomes" id="UP000076738">
    <property type="component" value="Unassembled WGS sequence"/>
</dbReference>
<name>A0A167HR19_CALVF</name>
<evidence type="ECO:0000313" key="2">
    <source>
        <dbReference type="Proteomes" id="UP000076738"/>
    </source>
</evidence>
<dbReference type="AlphaFoldDB" id="A0A167HR19"/>
<keyword evidence="2" id="KW-1185">Reference proteome</keyword>
<gene>
    <name evidence="1" type="ORF">CALVIDRAFT_530472</name>
</gene>
<sequence>MPHLDQSSNTTRASITIQADTHIHYIPCQVKVYSHPHTGPMFLLRRSDVIGVFSSALRRNLDKHYLPLPTPWATLTIPSGYYMGDFEVLPGRQIIVYLLHHRGGEKPSLLKTAGLPPIPDEELTGKELPGVQTTRIILESGHGENNVLLHCNSIIILPDSTSARCNILLGEKGSSEWFKVSFGSAAEPSIDERLAVVESTLLPDPEINEASLSRILADLREKLIEQSQLPYDIDGDRLSNDDFFSDWDTGDILTAYDTEIELWPEGVLCGFDGTTTDFIFTTGQKGHYRFFAIRVDYKALIETFAIYKTSKLRPT</sequence>